<reference evidence="2" key="1">
    <citation type="submission" date="2016-10" db="EMBL/GenBank/DDBJ databases">
        <title>Sequence of Gallionella enrichment culture.</title>
        <authorList>
            <person name="Poehlein A."/>
            <person name="Muehling M."/>
            <person name="Daniel R."/>
        </authorList>
    </citation>
    <scope>NUCLEOTIDE SEQUENCE</scope>
</reference>
<accession>A0A1J5SHH7</accession>
<keyword evidence="1" id="KW-1133">Transmembrane helix</keyword>
<keyword evidence="1" id="KW-0472">Membrane</keyword>
<gene>
    <name evidence="2" type="ORF">GALL_101320</name>
</gene>
<dbReference type="AlphaFoldDB" id="A0A1J5SHH7"/>
<protein>
    <submittedName>
        <fullName evidence="2">Uncharacterized protein</fullName>
    </submittedName>
</protein>
<feature type="transmembrane region" description="Helical" evidence="1">
    <location>
        <begin position="45"/>
        <end position="64"/>
    </location>
</feature>
<comment type="caution">
    <text evidence="2">The sequence shown here is derived from an EMBL/GenBank/DDBJ whole genome shotgun (WGS) entry which is preliminary data.</text>
</comment>
<dbReference type="EMBL" id="MLJW01000035">
    <property type="protein sequence ID" value="OIR07850.1"/>
    <property type="molecule type" value="Genomic_DNA"/>
</dbReference>
<name>A0A1J5SHH7_9ZZZZ</name>
<sequence>MIMKNILATENIEHTEMNHANRNPFALSLSKGRSWFDKLTTNGPLWARMFFSVISVFSVANGFGMK</sequence>
<keyword evidence="1" id="KW-0812">Transmembrane</keyword>
<evidence type="ECO:0000256" key="1">
    <source>
        <dbReference type="SAM" id="Phobius"/>
    </source>
</evidence>
<evidence type="ECO:0000313" key="2">
    <source>
        <dbReference type="EMBL" id="OIR07850.1"/>
    </source>
</evidence>
<proteinExistence type="predicted"/>
<organism evidence="2">
    <name type="scientific">mine drainage metagenome</name>
    <dbReference type="NCBI Taxonomy" id="410659"/>
    <lineage>
        <taxon>unclassified sequences</taxon>
        <taxon>metagenomes</taxon>
        <taxon>ecological metagenomes</taxon>
    </lineage>
</organism>